<organism evidence="3">
    <name type="scientific">Planktothricoides sp. SpSt-374</name>
    <dbReference type="NCBI Taxonomy" id="2282167"/>
    <lineage>
        <taxon>Bacteria</taxon>
        <taxon>Bacillati</taxon>
        <taxon>Cyanobacteriota</taxon>
        <taxon>Cyanophyceae</taxon>
        <taxon>Oscillatoriophycideae</taxon>
        <taxon>Oscillatoriales</taxon>
        <taxon>Oscillatoriaceae</taxon>
        <taxon>Planktothricoides</taxon>
    </lineage>
</organism>
<dbReference type="AlphaFoldDB" id="A0A7C3ZJR2"/>
<protein>
    <submittedName>
        <fullName evidence="3">GUN4 domain-containing protein</fullName>
    </submittedName>
</protein>
<comment type="caution">
    <text evidence="3">The sequence shown here is derived from an EMBL/GenBank/DDBJ whole genome shotgun (WGS) entry which is preliminary data.</text>
</comment>
<dbReference type="InterPro" id="IPR008629">
    <property type="entry name" value="GUN4-like"/>
</dbReference>
<reference evidence="3" key="1">
    <citation type="journal article" date="2020" name="mSystems">
        <title>Genome- and Community-Level Interaction Insights into Carbon Utilization and Element Cycling Functions of Hydrothermarchaeota in Hydrothermal Sediment.</title>
        <authorList>
            <person name="Zhou Z."/>
            <person name="Liu Y."/>
            <person name="Xu W."/>
            <person name="Pan J."/>
            <person name="Luo Z.H."/>
            <person name="Li M."/>
        </authorList>
    </citation>
    <scope>NUCLEOTIDE SEQUENCE [LARGE SCALE GENOMIC DNA]</scope>
    <source>
        <strain evidence="3">SpSt-374</strain>
    </source>
</reference>
<evidence type="ECO:0000313" key="3">
    <source>
        <dbReference type="EMBL" id="HGF99500.1"/>
    </source>
</evidence>
<gene>
    <name evidence="3" type="ORF">ENR15_02210</name>
</gene>
<dbReference type="Pfam" id="PF05419">
    <property type="entry name" value="GUN4"/>
    <property type="match status" value="1"/>
</dbReference>
<dbReference type="InterPro" id="IPR037215">
    <property type="entry name" value="GUN4-like_sf"/>
</dbReference>
<dbReference type="PANTHER" id="PTHR34800:SF1">
    <property type="entry name" value="TETRAPYRROLE-BINDING PROTEIN, CHLOROPLASTIC"/>
    <property type="match status" value="1"/>
</dbReference>
<name>A0A7C3ZJR2_9CYAN</name>
<dbReference type="Gene3D" id="1.10.10.1770">
    <property type="entry name" value="Gun4-like"/>
    <property type="match status" value="1"/>
</dbReference>
<dbReference type="GO" id="GO:0046906">
    <property type="term" value="F:tetrapyrrole binding"/>
    <property type="evidence" value="ECO:0007669"/>
    <property type="project" value="TreeGrafter"/>
</dbReference>
<feature type="domain" description="GUN4 N-terminal ARM-like repeat" evidence="2">
    <location>
        <begin position="12"/>
        <end position="89"/>
    </location>
</feature>
<sequence>MTDSTTSTAPDVSLDLTQYASQLRSASEKNQLQLLSELAAKGEAGWQLLREFLLERRGLTAWLVEGKTYQLLYQNDAIANREFLATYFPDGVVTVGSERGLDYTPLQQLLAKCDFQAADKLTMQHLCQLAGPNAVQRKWLYFTEVDKLPIADLQTIDRLWMVYSEGKFGLTVQREIWLGVGKNWDKMWPKIGWKQGNNWTRYPNQFTWDLTAPRGHLPLFNQLRGVRVFEKLLSHPAWN</sequence>
<dbReference type="Gene3D" id="1.25.40.620">
    <property type="match status" value="1"/>
</dbReference>
<dbReference type="CDD" id="cd16383">
    <property type="entry name" value="GUN4"/>
    <property type="match status" value="1"/>
</dbReference>
<evidence type="ECO:0000259" key="1">
    <source>
        <dbReference type="Pfam" id="PF05419"/>
    </source>
</evidence>
<evidence type="ECO:0000259" key="2">
    <source>
        <dbReference type="Pfam" id="PF16416"/>
    </source>
</evidence>
<dbReference type="SUPFAM" id="SSF140869">
    <property type="entry name" value="GUN4-like"/>
    <property type="match status" value="1"/>
</dbReference>
<accession>A0A7C3ZJR2</accession>
<dbReference type="EMBL" id="DSPX01000017">
    <property type="protein sequence ID" value="HGF99500.1"/>
    <property type="molecule type" value="Genomic_DNA"/>
</dbReference>
<dbReference type="SUPFAM" id="SSF48371">
    <property type="entry name" value="ARM repeat"/>
    <property type="match status" value="1"/>
</dbReference>
<dbReference type="GO" id="GO:0030288">
    <property type="term" value="C:outer membrane-bounded periplasmic space"/>
    <property type="evidence" value="ECO:0007669"/>
    <property type="project" value="TreeGrafter"/>
</dbReference>
<dbReference type="PANTHER" id="PTHR34800">
    <property type="entry name" value="TETRAPYRROLE-BINDING PROTEIN, CHLOROPLASTIC"/>
    <property type="match status" value="1"/>
</dbReference>
<dbReference type="InterPro" id="IPR032192">
    <property type="entry name" value="GUN4_N"/>
</dbReference>
<feature type="domain" description="GUN4-like" evidence="1">
    <location>
        <begin position="97"/>
        <end position="236"/>
    </location>
</feature>
<proteinExistence type="predicted"/>
<dbReference type="InterPro" id="IPR016024">
    <property type="entry name" value="ARM-type_fold"/>
</dbReference>
<dbReference type="Pfam" id="PF16416">
    <property type="entry name" value="GUN4_N"/>
    <property type="match status" value="1"/>
</dbReference>